<name>A0AAU9PTK4_9ASTR</name>
<dbReference type="SMART" id="SM00364">
    <property type="entry name" value="LRR_BAC"/>
    <property type="match status" value="5"/>
</dbReference>
<sequence length="451" mass="50175">MEPFLQGSLTELRELDLSSNSLYGAIPPEFGNLTNLQVLFLSNVGRCRIENLEWLSPLSHLEVLAMDGISLAKTNHWVDVILSLRKLYWLSLKGCELSQVMYPFSSFLNSSSSSIEVLSLQNNSLNSSMYRWLFPFTSNNLLSLGLSDNMLDGIPKYLGNLCSLETLSFYNNSAAVKFPDFLNNLSRCTSLSLKSLYASNNQFTGSLPDEIQKFTSLTGLSLSENQLKGTISKKLWELPNLNSLDLSENSLQGFPSSDYMSNLPDIEYIDLSSCKLGPRFPKWIQNLKNLTSIEIANTGISDTIPLKFWDSWPSQLTLLNLSSNNISGKVPDLSSNFDNNSVIDLSSNNFDGPITNVSSTVALLNLSRNKFSGGISFLCEVVHGFLVILDLSHNSLSGQIPDCLWHFKELQVLNLEHNNLSGRLPAFVGSMIKLEALDLYKNDLSEEFPVC</sequence>
<evidence type="ECO:0000256" key="4">
    <source>
        <dbReference type="ARBA" id="ARBA00022614"/>
    </source>
</evidence>
<keyword evidence="4" id="KW-0433">Leucine-rich repeat</keyword>
<keyword evidence="8" id="KW-1133">Transmembrane helix</keyword>
<keyword evidence="6" id="KW-0732">Signal</keyword>
<gene>
    <name evidence="12" type="ORF">LVIROSA_LOCUS38077</name>
</gene>
<evidence type="ECO:0000256" key="8">
    <source>
        <dbReference type="ARBA" id="ARBA00022989"/>
    </source>
</evidence>
<keyword evidence="7" id="KW-0677">Repeat</keyword>
<dbReference type="InterPro" id="IPR001611">
    <property type="entry name" value="Leu-rich_rpt"/>
</dbReference>
<proteinExistence type="inferred from homology"/>
<dbReference type="PROSITE" id="PS51450">
    <property type="entry name" value="LRR"/>
    <property type="match status" value="2"/>
</dbReference>
<dbReference type="InterPro" id="IPR003591">
    <property type="entry name" value="Leu-rich_rpt_typical-subtyp"/>
</dbReference>
<evidence type="ECO:0000256" key="2">
    <source>
        <dbReference type="ARBA" id="ARBA00009592"/>
    </source>
</evidence>
<dbReference type="GO" id="GO:0051606">
    <property type="term" value="P:detection of stimulus"/>
    <property type="evidence" value="ECO:0007669"/>
    <property type="project" value="UniProtKB-ARBA"/>
</dbReference>
<evidence type="ECO:0000256" key="9">
    <source>
        <dbReference type="ARBA" id="ARBA00023136"/>
    </source>
</evidence>
<dbReference type="GO" id="GO:0051707">
    <property type="term" value="P:response to other organism"/>
    <property type="evidence" value="ECO:0007669"/>
    <property type="project" value="UniProtKB-ARBA"/>
</dbReference>
<keyword evidence="13" id="KW-1185">Reference proteome</keyword>
<dbReference type="AlphaFoldDB" id="A0AAU9PTK4"/>
<dbReference type="SUPFAM" id="SSF52047">
    <property type="entry name" value="RNI-like"/>
    <property type="match status" value="2"/>
</dbReference>
<evidence type="ECO:0000313" key="12">
    <source>
        <dbReference type="EMBL" id="CAH1452790.1"/>
    </source>
</evidence>
<dbReference type="Pfam" id="PF00560">
    <property type="entry name" value="LRR_1"/>
    <property type="match status" value="6"/>
</dbReference>
<evidence type="ECO:0000256" key="6">
    <source>
        <dbReference type="ARBA" id="ARBA00022729"/>
    </source>
</evidence>
<evidence type="ECO:0000256" key="7">
    <source>
        <dbReference type="ARBA" id="ARBA00022737"/>
    </source>
</evidence>
<dbReference type="FunFam" id="3.80.10.10:FF:000470">
    <property type="entry name" value="LRR receptor-like serine/threonine-protein kinase RPK2"/>
    <property type="match status" value="1"/>
</dbReference>
<comment type="caution">
    <text evidence="12">The sequence shown here is derived from an EMBL/GenBank/DDBJ whole genome shotgun (WGS) entry which is preliminary data.</text>
</comment>
<dbReference type="PANTHER" id="PTHR48063">
    <property type="entry name" value="LRR RECEPTOR-LIKE KINASE"/>
    <property type="match status" value="1"/>
</dbReference>
<evidence type="ECO:0000256" key="11">
    <source>
        <dbReference type="ARBA" id="ARBA00023180"/>
    </source>
</evidence>
<dbReference type="SMART" id="SM00369">
    <property type="entry name" value="LRR_TYP"/>
    <property type="match status" value="4"/>
</dbReference>
<dbReference type="InterPro" id="IPR032675">
    <property type="entry name" value="LRR_dom_sf"/>
</dbReference>
<protein>
    <recommendedName>
        <fullName evidence="14">Leucine-rich repeat-containing N-terminal plant-type domain-containing protein</fullName>
    </recommendedName>
</protein>
<accession>A0AAU9PTK4</accession>
<keyword evidence="3" id="KW-1003">Cell membrane</keyword>
<comment type="subcellular location">
    <subcellularLocation>
        <location evidence="1">Cell membrane</location>
        <topology evidence="1">Single-pass type I membrane protein</topology>
    </subcellularLocation>
</comment>
<dbReference type="InterPro" id="IPR046956">
    <property type="entry name" value="RLP23-like"/>
</dbReference>
<evidence type="ECO:0008006" key="14">
    <source>
        <dbReference type="Google" id="ProtNLM"/>
    </source>
</evidence>
<dbReference type="EMBL" id="CAKMRJ010005745">
    <property type="protein sequence ID" value="CAH1452790.1"/>
    <property type="molecule type" value="Genomic_DNA"/>
</dbReference>
<dbReference type="Gene3D" id="3.80.10.10">
    <property type="entry name" value="Ribonuclease Inhibitor"/>
    <property type="match status" value="2"/>
</dbReference>
<keyword evidence="9" id="KW-0472">Membrane</keyword>
<keyword evidence="11" id="KW-0325">Glycoprotein</keyword>
<keyword evidence="5" id="KW-0812">Transmembrane</keyword>
<reference evidence="12 13" key="1">
    <citation type="submission" date="2022-01" db="EMBL/GenBank/DDBJ databases">
        <authorList>
            <person name="Xiong W."/>
            <person name="Schranz E."/>
        </authorList>
    </citation>
    <scope>NUCLEOTIDE SEQUENCE [LARGE SCALE GENOMIC DNA]</scope>
</reference>
<dbReference type="PANTHER" id="PTHR48063:SF103">
    <property type="entry name" value="LEUCINE-RICH RECEPTOR-LIKE KINASE FAMILY PROTEIN"/>
    <property type="match status" value="1"/>
</dbReference>
<evidence type="ECO:0000256" key="5">
    <source>
        <dbReference type="ARBA" id="ARBA00022692"/>
    </source>
</evidence>
<evidence type="ECO:0000256" key="10">
    <source>
        <dbReference type="ARBA" id="ARBA00023170"/>
    </source>
</evidence>
<organism evidence="12 13">
    <name type="scientific">Lactuca virosa</name>
    <dbReference type="NCBI Taxonomy" id="75947"/>
    <lineage>
        <taxon>Eukaryota</taxon>
        <taxon>Viridiplantae</taxon>
        <taxon>Streptophyta</taxon>
        <taxon>Embryophyta</taxon>
        <taxon>Tracheophyta</taxon>
        <taxon>Spermatophyta</taxon>
        <taxon>Magnoliopsida</taxon>
        <taxon>eudicotyledons</taxon>
        <taxon>Gunneridae</taxon>
        <taxon>Pentapetalae</taxon>
        <taxon>asterids</taxon>
        <taxon>campanulids</taxon>
        <taxon>Asterales</taxon>
        <taxon>Asteraceae</taxon>
        <taxon>Cichorioideae</taxon>
        <taxon>Cichorieae</taxon>
        <taxon>Lactucinae</taxon>
        <taxon>Lactuca</taxon>
    </lineage>
</organism>
<dbReference type="GO" id="GO:0006952">
    <property type="term" value="P:defense response"/>
    <property type="evidence" value="ECO:0007669"/>
    <property type="project" value="UniProtKB-ARBA"/>
</dbReference>
<evidence type="ECO:0000313" key="13">
    <source>
        <dbReference type="Proteomes" id="UP001157418"/>
    </source>
</evidence>
<dbReference type="PRINTS" id="PR00019">
    <property type="entry name" value="LEURICHRPT"/>
</dbReference>
<dbReference type="GO" id="GO:0005886">
    <property type="term" value="C:plasma membrane"/>
    <property type="evidence" value="ECO:0007669"/>
    <property type="project" value="UniProtKB-SubCell"/>
</dbReference>
<evidence type="ECO:0000256" key="3">
    <source>
        <dbReference type="ARBA" id="ARBA00022475"/>
    </source>
</evidence>
<evidence type="ECO:0000256" key="1">
    <source>
        <dbReference type="ARBA" id="ARBA00004251"/>
    </source>
</evidence>
<comment type="similarity">
    <text evidence="2">Belongs to the RLP family.</text>
</comment>
<dbReference type="FunFam" id="3.80.10.10:FF:000041">
    <property type="entry name" value="LRR receptor-like serine/threonine-protein kinase ERECTA"/>
    <property type="match status" value="1"/>
</dbReference>
<keyword evidence="10" id="KW-0675">Receptor</keyword>
<dbReference type="Proteomes" id="UP001157418">
    <property type="component" value="Unassembled WGS sequence"/>
</dbReference>